<feature type="transmembrane region" description="Helical" evidence="2">
    <location>
        <begin position="408"/>
        <end position="426"/>
    </location>
</feature>
<dbReference type="PANTHER" id="PTHR10098">
    <property type="entry name" value="RAPSYN-RELATED"/>
    <property type="match status" value="1"/>
</dbReference>
<keyword evidence="2" id="KW-1133">Transmembrane helix</keyword>
<dbReference type="SUPFAM" id="SSF81901">
    <property type="entry name" value="HCP-like"/>
    <property type="match status" value="1"/>
</dbReference>
<dbReference type="PROSITE" id="PS50005">
    <property type="entry name" value="TPR"/>
    <property type="match status" value="1"/>
</dbReference>
<dbReference type="SMART" id="SM00028">
    <property type="entry name" value="TPR"/>
    <property type="match status" value="7"/>
</dbReference>
<keyword evidence="5" id="KW-1185">Reference proteome</keyword>
<dbReference type="InterPro" id="IPR036457">
    <property type="entry name" value="PPM-type-like_dom_sf"/>
</dbReference>
<dbReference type="OrthoDB" id="1119265at2"/>
<evidence type="ECO:0000259" key="3">
    <source>
        <dbReference type="Pfam" id="PF07228"/>
    </source>
</evidence>
<evidence type="ECO:0000256" key="2">
    <source>
        <dbReference type="SAM" id="Phobius"/>
    </source>
</evidence>
<keyword evidence="1" id="KW-0802">TPR repeat</keyword>
<sequence>MKVCYTRVIVFWIMVIFCCYYGAHAQYVAAVESARADSPTPVPVNSQIEALLQQAKSSLDEDHEQAVKLSERALKLARASQNNHLIAKASYSCGMAYINQNLYVKSENYLVQALEYYARTSPPDSAAIAYTLRELGNLEKGRSNYTQSLNYYFSALKTFQQLGDSSEVGYTFNSIGAVYISLQKYEKSIEYLKKSEAMRLQIHDRRGLASTYNNLGISYSDVGKNDTALHFYLETLKYCQEIKFEKGITLSYNNIGHLYYTEKDYKKAHEYYDLALYEARRLNLRSGLSAVLVNLADICRDEKKYSQAIKYGNEALLISHEIADKKRISEAYESLAKIYQNTGQYSQAFDFQRKYSLLRDTLYNEAEARETSNMEAQYQSQQQRKEIELLMQEQKITDLELHKQKNILYVYTLAGTLLVVVVFMLYRSDRNRKQRNQELAKQNDEIRSKSIEIMLQSDIIRTAHNKITDSIRYAQRIQESILPMQENIMDVFPDSFIFFRPLDMVSGDFFWFSKVGNEYIWVAADCTGHGVPGALMTMMANTLLNQIVNGNKCTEPAQIICDLEKGIRENLHRHGAADDQQNPDGMDLAVCRIDFQTQTLTFSGANRPLYHIRNQGFTEIKGSKFSVGGMKALTDKIFENHVMQWQNGDCFYIGSDGYADQFGGKSERKFMAKNLKQLLLQIHAMPMPDQGKKLEEAFFAWKGSFTQTDDIMIIGFRM</sequence>
<dbReference type="STRING" id="927664.SAMN05421780_101407"/>
<dbReference type="InterPro" id="IPR001932">
    <property type="entry name" value="PPM-type_phosphatase-like_dom"/>
</dbReference>
<organism evidence="4 5">
    <name type="scientific">Flexibacter flexilis DSM 6793</name>
    <dbReference type="NCBI Taxonomy" id="927664"/>
    <lineage>
        <taxon>Bacteria</taxon>
        <taxon>Pseudomonadati</taxon>
        <taxon>Bacteroidota</taxon>
        <taxon>Cytophagia</taxon>
        <taxon>Cytophagales</taxon>
        <taxon>Flexibacteraceae</taxon>
        <taxon>Flexibacter</taxon>
    </lineage>
</organism>
<reference evidence="4 5" key="1">
    <citation type="submission" date="2016-10" db="EMBL/GenBank/DDBJ databases">
        <authorList>
            <person name="de Groot N.N."/>
        </authorList>
    </citation>
    <scope>NUCLEOTIDE SEQUENCE [LARGE SCALE GENOMIC DNA]</scope>
    <source>
        <strain evidence="4 5">DSM 6793</strain>
    </source>
</reference>
<keyword evidence="2" id="KW-0812">Transmembrane</keyword>
<evidence type="ECO:0000313" key="4">
    <source>
        <dbReference type="EMBL" id="SFB77236.1"/>
    </source>
</evidence>
<dbReference type="Pfam" id="PF13424">
    <property type="entry name" value="TPR_12"/>
    <property type="match status" value="2"/>
</dbReference>
<feature type="repeat" description="TPR" evidence="1">
    <location>
        <begin position="249"/>
        <end position="282"/>
    </location>
</feature>
<keyword evidence="2" id="KW-0472">Membrane</keyword>
<gene>
    <name evidence="4" type="ORF">SAMN05421780_101407</name>
</gene>
<dbReference type="SUPFAM" id="SSF48452">
    <property type="entry name" value="TPR-like"/>
    <property type="match status" value="1"/>
</dbReference>
<evidence type="ECO:0000256" key="1">
    <source>
        <dbReference type="PROSITE-ProRule" id="PRU00339"/>
    </source>
</evidence>
<dbReference type="Proteomes" id="UP000199514">
    <property type="component" value="Unassembled WGS sequence"/>
</dbReference>
<dbReference type="AlphaFoldDB" id="A0A1I1DS64"/>
<protein>
    <submittedName>
        <fullName evidence="4">Serine phosphatase RsbU, regulator of sigma subunit</fullName>
    </submittedName>
</protein>
<proteinExistence type="predicted"/>
<name>A0A1I1DS64_9BACT</name>
<dbReference type="InterPro" id="IPR011990">
    <property type="entry name" value="TPR-like_helical_dom_sf"/>
</dbReference>
<evidence type="ECO:0000313" key="5">
    <source>
        <dbReference type="Proteomes" id="UP000199514"/>
    </source>
</evidence>
<dbReference type="Pfam" id="PF13181">
    <property type="entry name" value="TPR_8"/>
    <property type="match status" value="1"/>
</dbReference>
<dbReference type="InterPro" id="IPR019734">
    <property type="entry name" value="TPR_rpt"/>
</dbReference>
<dbReference type="RefSeq" id="WP_091506426.1">
    <property type="nucleotide sequence ID" value="NZ_FOLE01000001.1"/>
</dbReference>
<accession>A0A1I1DS64</accession>
<dbReference type="EMBL" id="FOLE01000001">
    <property type="protein sequence ID" value="SFB77236.1"/>
    <property type="molecule type" value="Genomic_DNA"/>
</dbReference>
<dbReference type="Pfam" id="PF07228">
    <property type="entry name" value="SpoIIE"/>
    <property type="match status" value="1"/>
</dbReference>
<feature type="domain" description="PPM-type phosphatase" evidence="3">
    <location>
        <begin position="518"/>
        <end position="717"/>
    </location>
</feature>
<dbReference type="Gene3D" id="3.60.40.10">
    <property type="entry name" value="PPM-type phosphatase domain"/>
    <property type="match status" value="1"/>
</dbReference>
<dbReference type="Gene3D" id="1.25.40.10">
    <property type="entry name" value="Tetratricopeptide repeat domain"/>
    <property type="match status" value="3"/>
</dbReference>